<dbReference type="PANTHER" id="PTHR32009:SF152">
    <property type="entry name" value="NEUTRAL_ALKALINE INVERTASE"/>
    <property type="match status" value="1"/>
</dbReference>
<dbReference type="InterPro" id="IPR000157">
    <property type="entry name" value="TIR_dom"/>
</dbReference>
<dbReference type="SMART" id="SM00255">
    <property type="entry name" value="TIR"/>
    <property type="match status" value="1"/>
</dbReference>
<evidence type="ECO:0000313" key="4">
    <source>
        <dbReference type="Proteomes" id="UP001558713"/>
    </source>
</evidence>
<evidence type="ECO:0000259" key="2">
    <source>
        <dbReference type="PROSITE" id="PS50104"/>
    </source>
</evidence>
<accession>A0ABD1BKC9</accession>
<reference evidence="3 4" key="1">
    <citation type="submission" date="2024-04" db="EMBL/GenBank/DDBJ databases">
        <title>Genome assembly C_amara_ONT_v2.</title>
        <authorList>
            <person name="Yant L."/>
            <person name="Moore C."/>
            <person name="Slenker M."/>
        </authorList>
    </citation>
    <scope>NUCLEOTIDE SEQUENCE [LARGE SCALE GENOMIC DNA]</scope>
    <source>
        <tissue evidence="3">Leaf</tissue>
    </source>
</reference>
<dbReference type="Proteomes" id="UP001558713">
    <property type="component" value="Unassembled WGS sequence"/>
</dbReference>
<dbReference type="EMBL" id="JBANAX010000242">
    <property type="protein sequence ID" value="KAL1217639.1"/>
    <property type="molecule type" value="Genomic_DNA"/>
</dbReference>
<comment type="caution">
    <text evidence="3">The sequence shown here is derived from an EMBL/GenBank/DDBJ whole genome shotgun (WGS) entry which is preliminary data.</text>
</comment>
<gene>
    <name evidence="3" type="ORF">V5N11_023068</name>
</gene>
<name>A0ABD1BKC9_CARAN</name>
<dbReference type="AlphaFoldDB" id="A0ABD1BKC9"/>
<protein>
    <submittedName>
        <fullName evidence="3">Disease resistance protein Roq1</fullName>
    </submittedName>
</protein>
<dbReference type="Pfam" id="PF01582">
    <property type="entry name" value="TIR"/>
    <property type="match status" value="1"/>
</dbReference>
<proteinExistence type="predicted"/>
<keyword evidence="1" id="KW-0520">NAD</keyword>
<sequence length="165" mass="19094">MELPRVVRQYDVFLSFRGEDTRKGIVSHLHRAFLAKGIDKIFKDDKTLEIGDSISEEIKESIHNSKFAVVVISKNYASSTWCLDELQMIMELHKEKQLTAVPIFYNVVPSDVRHQRGTFALERYECSRTMLLFSSKKRARAAKIRKWREGLREVAGTSGKDLSTW</sequence>
<feature type="domain" description="TIR" evidence="2">
    <location>
        <begin position="8"/>
        <end position="165"/>
    </location>
</feature>
<dbReference type="InterPro" id="IPR035897">
    <property type="entry name" value="Toll_tir_struct_dom_sf"/>
</dbReference>
<keyword evidence="4" id="KW-1185">Reference proteome</keyword>
<dbReference type="SUPFAM" id="SSF52200">
    <property type="entry name" value="Toll/Interleukin receptor TIR domain"/>
    <property type="match status" value="1"/>
</dbReference>
<dbReference type="FunFam" id="3.40.50.10140:FF:000007">
    <property type="entry name" value="Disease resistance protein (TIR-NBS-LRR class)"/>
    <property type="match status" value="1"/>
</dbReference>
<organism evidence="3 4">
    <name type="scientific">Cardamine amara subsp. amara</name>
    <dbReference type="NCBI Taxonomy" id="228776"/>
    <lineage>
        <taxon>Eukaryota</taxon>
        <taxon>Viridiplantae</taxon>
        <taxon>Streptophyta</taxon>
        <taxon>Embryophyta</taxon>
        <taxon>Tracheophyta</taxon>
        <taxon>Spermatophyta</taxon>
        <taxon>Magnoliopsida</taxon>
        <taxon>eudicotyledons</taxon>
        <taxon>Gunneridae</taxon>
        <taxon>Pentapetalae</taxon>
        <taxon>rosids</taxon>
        <taxon>malvids</taxon>
        <taxon>Brassicales</taxon>
        <taxon>Brassicaceae</taxon>
        <taxon>Cardamineae</taxon>
        <taxon>Cardamine</taxon>
    </lineage>
</organism>
<dbReference type="PANTHER" id="PTHR32009">
    <property type="entry name" value="TMV RESISTANCE PROTEIN N-LIKE"/>
    <property type="match status" value="1"/>
</dbReference>
<dbReference type="Gene3D" id="3.40.50.10140">
    <property type="entry name" value="Toll/interleukin-1 receptor homology (TIR) domain"/>
    <property type="match status" value="1"/>
</dbReference>
<dbReference type="PROSITE" id="PS50104">
    <property type="entry name" value="TIR"/>
    <property type="match status" value="1"/>
</dbReference>
<evidence type="ECO:0000256" key="1">
    <source>
        <dbReference type="ARBA" id="ARBA00023027"/>
    </source>
</evidence>
<evidence type="ECO:0000313" key="3">
    <source>
        <dbReference type="EMBL" id="KAL1217639.1"/>
    </source>
</evidence>